<comment type="caution">
    <text evidence="1">The sequence shown here is derived from an EMBL/GenBank/DDBJ whole genome shotgun (WGS) entry which is preliminary data.</text>
</comment>
<name>A0ABP0SMP3_9DINO</name>
<dbReference type="Proteomes" id="UP001642464">
    <property type="component" value="Unassembled WGS sequence"/>
</dbReference>
<gene>
    <name evidence="1" type="ORF">SCF082_LOCUS52584</name>
</gene>
<feature type="non-terminal residue" evidence="1">
    <location>
        <position position="1"/>
    </location>
</feature>
<evidence type="ECO:0000313" key="1">
    <source>
        <dbReference type="EMBL" id="CAK9113449.1"/>
    </source>
</evidence>
<keyword evidence="2" id="KW-1185">Reference proteome</keyword>
<organism evidence="1 2">
    <name type="scientific">Durusdinium trenchii</name>
    <dbReference type="NCBI Taxonomy" id="1381693"/>
    <lineage>
        <taxon>Eukaryota</taxon>
        <taxon>Sar</taxon>
        <taxon>Alveolata</taxon>
        <taxon>Dinophyceae</taxon>
        <taxon>Suessiales</taxon>
        <taxon>Symbiodiniaceae</taxon>
        <taxon>Durusdinium</taxon>
    </lineage>
</organism>
<protein>
    <submittedName>
        <fullName evidence="1">Uncharacterized protein</fullName>
    </submittedName>
</protein>
<reference evidence="1 2" key="1">
    <citation type="submission" date="2024-02" db="EMBL/GenBank/DDBJ databases">
        <authorList>
            <person name="Chen Y."/>
            <person name="Shah S."/>
            <person name="Dougan E. K."/>
            <person name="Thang M."/>
            <person name="Chan C."/>
        </authorList>
    </citation>
    <scope>NUCLEOTIDE SEQUENCE [LARGE SCALE GENOMIC DNA]</scope>
</reference>
<dbReference type="EMBL" id="CAXAMM010044142">
    <property type="protein sequence ID" value="CAK9113449.1"/>
    <property type="molecule type" value="Genomic_DNA"/>
</dbReference>
<sequence>VENNRLCQQWIQQMYPDECIFEDVFGMISNRVPKKTLMKASKIQFKECARCVLHNRACNFSIGEDDMLGKQESFENIGKAQVHAVGTAAMSKSGQSVLENVEGYDTTYIDTHLDQPVDMAVLTPQRFGSPSSRPREYRLTWNKKHSWQHDLKFSQLASEMLVQKGQTLPLTPTCFAVSGADELKRIWGTETPGEQDLPE</sequence>
<proteinExistence type="predicted"/>
<evidence type="ECO:0000313" key="2">
    <source>
        <dbReference type="Proteomes" id="UP001642464"/>
    </source>
</evidence>
<accession>A0ABP0SMP3</accession>